<gene>
    <name evidence="2" type="ORF">DCMF_05695</name>
</gene>
<accession>A0A3G1KQE0</accession>
<name>A0A3G1KQE0_FORW1</name>
<reference evidence="2 3" key="1">
    <citation type="submission" date="2016-10" db="EMBL/GenBank/DDBJ databases">
        <title>Complete Genome Sequence of Peptococcaceae strain DCMF.</title>
        <authorList>
            <person name="Edwards R.J."/>
            <person name="Holland S.I."/>
            <person name="Deshpande N.P."/>
            <person name="Wong Y.K."/>
            <person name="Ertan H."/>
            <person name="Manefield M."/>
            <person name="Russell T.L."/>
            <person name="Lee M.J."/>
        </authorList>
    </citation>
    <scope>NUCLEOTIDE SEQUENCE [LARGE SCALE GENOMIC DNA]</scope>
    <source>
        <strain evidence="2 3">DCMF</strain>
    </source>
</reference>
<evidence type="ECO:0000256" key="1">
    <source>
        <dbReference type="SAM" id="Phobius"/>
    </source>
</evidence>
<evidence type="ECO:0008006" key="4">
    <source>
        <dbReference type="Google" id="ProtNLM"/>
    </source>
</evidence>
<dbReference type="EMBL" id="CP017634">
    <property type="protein sequence ID" value="ATW24345.1"/>
    <property type="molecule type" value="Genomic_DNA"/>
</dbReference>
<feature type="transmembrane region" description="Helical" evidence="1">
    <location>
        <begin position="21"/>
        <end position="42"/>
    </location>
</feature>
<dbReference type="Pfam" id="PF12670">
    <property type="entry name" value="DUF3792"/>
    <property type="match status" value="1"/>
</dbReference>
<dbReference type="NCBIfam" id="TIGR04086">
    <property type="entry name" value="TIGR04086_membr"/>
    <property type="match status" value="1"/>
</dbReference>
<feature type="transmembrane region" description="Helical" evidence="1">
    <location>
        <begin position="101"/>
        <end position="125"/>
    </location>
</feature>
<keyword evidence="3" id="KW-1185">Reference proteome</keyword>
<dbReference type="Proteomes" id="UP000323521">
    <property type="component" value="Chromosome"/>
</dbReference>
<proteinExistence type="predicted"/>
<protein>
    <recommendedName>
        <fullName evidence="4">TIGR04086 family membrane protein</fullName>
    </recommendedName>
</protein>
<feature type="transmembrane region" description="Helical" evidence="1">
    <location>
        <begin position="77"/>
        <end position="95"/>
    </location>
</feature>
<dbReference type="KEGG" id="fwa:DCMF_05695"/>
<feature type="transmembrane region" description="Helical" evidence="1">
    <location>
        <begin position="48"/>
        <end position="65"/>
    </location>
</feature>
<dbReference type="InterPro" id="IPR023804">
    <property type="entry name" value="DUF3792_TM"/>
</dbReference>
<dbReference type="AlphaFoldDB" id="A0A3G1KQE0"/>
<sequence>MAIRNKLSSTLPVGIKPVFRGLLVTYLLILILSLLLGLVFYFTPLSEIWMNSLGVAITTLSLFFGGRTAAKAAGNRGLFHGLIIGLIFVILMILISFCKDIVWSSVALKSAYALLASVVGGISGVK</sequence>
<dbReference type="RefSeq" id="WP_214659127.1">
    <property type="nucleotide sequence ID" value="NZ_CP017634.1"/>
</dbReference>
<keyword evidence="1" id="KW-0812">Transmembrane</keyword>
<keyword evidence="1" id="KW-1133">Transmembrane helix</keyword>
<evidence type="ECO:0000313" key="3">
    <source>
        <dbReference type="Proteomes" id="UP000323521"/>
    </source>
</evidence>
<organism evidence="2 3">
    <name type="scientific">Formimonas warabiya</name>
    <dbReference type="NCBI Taxonomy" id="1761012"/>
    <lineage>
        <taxon>Bacteria</taxon>
        <taxon>Bacillati</taxon>
        <taxon>Bacillota</taxon>
        <taxon>Clostridia</taxon>
        <taxon>Eubacteriales</taxon>
        <taxon>Peptococcaceae</taxon>
        <taxon>Candidatus Formimonas</taxon>
    </lineage>
</organism>
<evidence type="ECO:0000313" key="2">
    <source>
        <dbReference type="EMBL" id="ATW24345.1"/>
    </source>
</evidence>
<keyword evidence="1" id="KW-0472">Membrane</keyword>